<evidence type="ECO:0000256" key="2">
    <source>
        <dbReference type="ARBA" id="ARBA00010897"/>
    </source>
</evidence>
<dbReference type="InterPro" id="IPR006405">
    <property type="entry name" value="Nic_PRibTrfase_pncB"/>
</dbReference>
<sequence length="480" mass="54426">MRNLTLLTDLYQLTMINGYFEKNIHEDVVVFDMFFRKNACNGGYTIVCGIDQFVEYIKNINFSDEDLKYLKSLNLFSDKFLTFLKDFKFTGDIYSVEEGTIMFPNEPILTVKAPLYQAQLIETALLTIVNFQSLIATKASRVCFAAQGDPVFEFGLRRAQGPDAGTYGARAAMIGGCNATANVLAGKLFDVPVVGTQAHSWVQKFDTELEAFEAYADIYPDKCLLLIDTYNVLNSGLPNAIKVFKNLREKGHKPLGIRLDSGDLHYLSKECKKALEEEGFTDISITASNDLDEHTISNLKSEGAAINSWGVGTKLITSADSPSLGGVYKLAASFNGDKIEPKIKLSEDPEKINNPGYKKVIRIYNEDNKAEADLIMLHDEKIDESKPLTVFHPVYTWKSKVFNNYTVKELHKPLFINGKCMYEHKPVMKIRDYVQNELNTLWDEYRRFSNPQTYKVDLSKDLWDLKNNMIDSKNFYNKSS</sequence>
<dbReference type="NCBIfam" id="NF009131">
    <property type="entry name" value="PRK12484.1"/>
    <property type="match status" value="1"/>
</dbReference>
<dbReference type="EC" id="6.3.4.21" evidence="3 9"/>
<dbReference type="InterPro" id="IPR041619">
    <property type="entry name" value="NAPRTase_C"/>
</dbReference>
<evidence type="ECO:0000259" key="11">
    <source>
        <dbReference type="Pfam" id="PF17767"/>
    </source>
</evidence>
<evidence type="ECO:0000256" key="8">
    <source>
        <dbReference type="ARBA" id="ARBA00048668"/>
    </source>
</evidence>
<dbReference type="SUPFAM" id="SSF51690">
    <property type="entry name" value="Nicotinate/Quinolinate PRTase C-terminal domain-like"/>
    <property type="match status" value="1"/>
</dbReference>
<comment type="pathway">
    <text evidence="1 9">Cofactor biosynthesis; NAD(+) biosynthesis; nicotinate D-ribonucleotide from nicotinate: step 1/1.</text>
</comment>
<evidence type="ECO:0000313" key="13">
    <source>
        <dbReference type="EMBL" id="CEI71565.1"/>
    </source>
</evidence>
<dbReference type="InterPro" id="IPR013785">
    <property type="entry name" value="Aldolase_TIM"/>
</dbReference>
<comment type="function">
    <text evidence="9">Catalyzes the first step in the biosynthesis of NAD from nicotinic acid, the ATP-dependent synthesis of beta-nicotinate D-ribonucleotide from nicotinate and 5-phospho-D-ribose 1-phosphate.</text>
</comment>
<comment type="PTM">
    <text evidence="9">Transiently phosphorylated on a His residue during the reaction cycle. Phosphorylation strongly increases the affinity for substrates and increases the rate of nicotinate D-ribonucleotide production. Dephosphorylation regenerates the low-affinity form of the enzyme, leading to product release.</text>
</comment>
<organism evidence="13 14">
    <name type="scientific">Romboutsia hominis</name>
    <dbReference type="NCBI Taxonomy" id="1507512"/>
    <lineage>
        <taxon>Bacteria</taxon>
        <taxon>Bacillati</taxon>
        <taxon>Bacillota</taxon>
        <taxon>Clostridia</taxon>
        <taxon>Peptostreptococcales</taxon>
        <taxon>Peptostreptococcaceae</taxon>
        <taxon>Romboutsia</taxon>
    </lineage>
</organism>
<dbReference type="UniPathway" id="UPA00253">
    <property type="reaction ID" value="UER00457"/>
</dbReference>
<dbReference type="Pfam" id="PF17956">
    <property type="entry name" value="NAPRTase_C"/>
    <property type="match status" value="1"/>
</dbReference>
<dbReference type="PANTHER" id="PTHR11098">
    <property type="entry name" value="NICOTINATE PHOSPHORIBOSYLTRANSFERASE"/>
    <property type="match status" value="1"/>
</dbReference>
<dbReference type="GO" id="GO:0034355">
    <property type="term" value="P:NAD+ biosynthetic process via the salvage pathway"/>
    <property type="evidence" value="ECO:0007669"/>
    <property type="project" value="TreeGrafter"/>
</dbReference>
<proteinExistence type="inferred from homology"/>
<evidence type="ECO:0000256" key="3">
    <source>
        <dbReference type="ARBA" id="ARBA00013236"/>
    </source>
</evidence>
<dbReference type="NCBIfam" id="NF006695">
    <property type="entry name" value="PRK09243.1-2"/>
    <property type="match status" value="1"/>
</dbReference>
<dbReference type="AlphaFoldDB" id="A0A2P2BM79"/>
<dbReference type="Gene3D" id="3.20.20.70">
    <property type="entry name" value="Aldolase class I"/>
    <property type="match status" value="1"/>
</dbReference>
<dbReference type="NCBIfam" id="TIGR01513">
    <property type="entry name" value="NAPRTase_put"/>
    <property type="match status" value="1"/>
</dbReference>
<evidence type="ECO:0000313" key="14">
    <source>
        <dbReference type="Proteomes" id="UP000245695"/>
    </source>
</evidence>
<dbReference type="PANTHER" id="PTHR11098:SF1">
    <property type="entry name" value="NICOTINATE PHOSPHORIBOSYLTRANSFERASE"/>
    <property type="match status" value="1"/>
</dbReference>
<dbReference type="SUPFAM" id="SSF54675">
    <property type="entry name" value="Nicotinate/Quinolinate PRTase N-terminal domain-like"/>
    <property type="match status" value="1"/>
</dbReference>
<evidence type="ECO:0000256" key="6">
    <source>
        <dbReference type="ARBA" id="ARBA00022642"/>
    </source>
</evidence>
<comment type="similarity">
    <text evidence="2 9">Belongs to the NAPRTase family.</text>
</comment>
<dbReference type="PIRSF" id="PIRSF000484">
    <property type="entry name" value="NAPRT"/>
    <property type="match status" value="1"/>
</dbReference>
<dbReference type="RefSeq" id="WP_092921489.1">
    <property type="nucleotide sequence ID" value="NZ_FJTZ01000005.1"/>
</dbReference>
<evidence type="ECO:0000256" key="9">
    <source>
        <dbReference type="RuleBase" id="RU365100"/>
    </source>
</evidence>
<evidence type="ECO:0000259" key="12">
    <source>
        <dbReference type="Pfam" id="PF17956"/>
    </source>
</evidence>
<dbReference type="InterPro" id="IPR036068">
    <property type="entry name" value="Nicotinate_pribotase-like_C"/>
</dbReference>
<evidence type="ECO:0000259" key="10">
    <source>
        <dbReference type="Pfam" id="PF04095"/>
    </source>
</evidence>
<dbReference type="Pfam" id="PF17767">
    <property type="entry name" value="NAPRTase_N"/>
    <property type="match status" value="1"/>
</dbReference>
<feature type="domain" description="Nicotinate phosphoribosyltransferase C-terminal" evidence="12">
    <location>
        <begin position="358"/>
        <end position="466"/>
    </location>
</feature>
<dbReference type="GO" id="GO:0004516">
    <property type="term" value="F:nicotinate phosphoribosyltransferase activity"/>
    <property type="evidence" value="ECO:0007669"/>
    <property type="project" value="UniProtKB-UniRule"/>
</dbReference>
<comment type="catalytic activity">
    <reaction evidence="8 9">
        <text>5-phospho-alpha-D-ribose 1-diphosphate + nicotinate + ATP + H2O = nicotinate beta-D-ribonucleotide + ADP + phosphate + diphosphate</text>
        <dbReference type="Rhea" id="RHEA:36163"/>
        <dbReference type="ChEBI" id="CHEBI:15377"/>
        <dbReference type="ChEBI" id="CHEBI:30616"/>
        <dbReference type="ChEBI" id="CHEBI:32544"/>
        <dbReference type="ChEBI" id="CHEBI:33019"/>
        <dbReference type="ChEBI" id="CHEBI:43474"/>
        <dbReference type="ChEBI" id="CHEBI:57502"/>
        <dbReference type="ChEBI" id="CHEBI:58017"/>
        <dbReference type="ChEBI" id="CHEBI:456216"/>
        <dbReference type="EC" id="6.3.4.21"/>
    </reaction>
</comment>
<evidence type="ECO:0000256" key="7">
    <source>
        <dbReference type="ARBA" id="ARBA00022679"/>
    </source>
</evidence>
<dbReference type="CDD" id="cd01570">
    <property type="entry name" value="NAPRTase_A"/>
    <property type="match status" value="1"/>
</dbReference>
<keyword evidence="7 9" id="KW-0808">Transferase</keyword>
<gene>
    <name evidence="13" type="ORF">FRIFI_0009</name>
</gene>
<dbReference type="InterPro" id="IPR041525">
    <property type="entry name" value="N/Namide_PRibTrfase"/>
</dbReference>
<name>A0A2P2BM79_9FIRM</name>
<feature type="domain" description="Nicotinate/nicotinamide phosphoribosyltransferase" evidence="10">
    <location>
        <begin position="152"/>
        <end position="323"/>
    </location>
</feature>
<keyword evidence="5 9" id="KW-0436">Ligase</keyword>
<reference evidence="13 14" key="1">
    <citation type="submission" date="2014-09" db="EMBL/GenBank/DDBJ databases">
        <authorList>
            <person name="Hornung B.V."/>
        </authorList>
    </citation>
    <scope>NUCLEOTIDE SEQUENCE [LARGE SCALE GENOMIC DNA]</scope>
    <source>
        <strain evidence="13 14">FRIFI</strain>
    </source>
</reference>
<dbReference type="Proteomes" id="UP000245695">
    <property type="component" value="Chromosome 1"/>
</dbReference>
<dbReference type="FunFam" id="3.20.20.70:FF:000076">
    <property type="entry name" value="Nicotinate phosphoribosyltransferase"/>
    <property type="match status" value="1"/>
</dbReference>
<dbReference type="Gene3D" id="3.20.140.10">
    <property type="entry name" value="nicotinate phosphoribosyltransferase"/>
    <property type="match status" value="1"/>
</dbReference>
<dbReference type="InterPro" id="IPR007229">
    <property type="entry name" value="Nic_PRibTrfase-Fam"/>
</dbReference>
<evidence type="ECO:0000256" key="1">
    <source>
        <dbReference type="ARBA" id="ARBA00004952"/>
    </source>
</evidence>
<dbReference type="InterPro" id="IPR040727">
    <property type="entry name" value="NAPRTase_N"/>
</dbReference>
<feature type="domain" description="Nicotinate phosphoribosyltransferase N-terminal" evidence="11">
    <location>
        <begin position="6"/>
        <end position="130"/>
    </location>
</feature>
<dbReference type="GO" id="GO:0005829">
    <property type="term" value="C:cytosol"/>
    <property type="evidence" value="ECO:0007669"/>
    <property type="project" value="TreeGrafter"/>
</dbReference>
<accession>A0A2P2BM79</accession>
<dbReference type="GO" id="GO:0047280">
    <property type="term" value="F:nicotinamide phosphoribosyltransferase activity"/>
    <property type="evidence" value="ECO:0007669"/>
    <property type="project" value="UniProtKB-ARBA"/>
</dbReference>
<keyword evidence="6 9" id="KW-0662">Pyridine nucleotide biosynthesis</keyword>
<keyword evidence="4" id="KW-0597">Phosphoprotein</keyword>
<dbReference type="EMBL" id="LN650648">
    <property type="protein sequence ID" value="CEI71565.1"/>
    <property type="molecule type" value="Genomic_DNA"/>
</dbReference>
<evidence type="ECO:0000256" key="4">
    <source>
        <dbReference type="ARBA" id="ARBA00022553"/>
    </source>
</evidence>
<dbReference type="KEGG" id="rhom:FRIFI_0009"/>
<dbReference type="Pfam" id="PF04095">
    <property type="entry name" value="NAPRTase"/>
    <property type="match status" value="1"/>
</dbReference>
<evidence type="ECO:0000256" key="5">
    <source>
        <dbReference type="ARBA" id="ARBA00022598"/>
    </source>
</evidence>
<keyword evidence="13" id="KW-0328">Glycosyltransferase</keyword>
<protein>
    <recommendedName>
        <fullName evidence="3 9">Nicotinate phosphoribosyltransferase</fullName>
        <ecNumber evidence="3 9">6.3.4.21</ecNumber>
    </recommendedName>
</protein>
<keyword evidence="14" id="KW-1185">Reference proteome</keyword>